<reference evidence="3" key="1">
    <citation type="submission" date="2017-02" db="UniProtKB">
        <authorList>
            <consortium name="WormBaseParasite"/>
        </authorList>
    </citation>
    <scope>IDENTIFICATION</scope>
</reference>
<evidence type="ECO:0000313" key="2">
    <source>
        <dbReference type="Proteomes" id="UP000046393"/>
    </source>
</evidence>
<feature type="signal peptide" evidence="1">
    <location>
        <begin position="1"/>
        <end position="19"/>
    </location>
</feature>
<dbReference type="GO" id="GO:0016298">
    <property type="term" value="F:lipase activity"/>
    <property type="evidence" value="ECO:0007669"/>
    <property type="project" value="TreeGrafter"/>
</dbReference>
<dbReference type="Pfam" id="PF01674">
    <property type="entry name" value="Lipase_2"/>
    <property type="match status" value="1"/>
</dbReference>
<dbReference type="Proteomes" id="UP000046393">
    <property type="component" value="Unplaced"/>
</dbReference>
<feature type="chain" id="PRO_5005893035" evidence="1">
    <location>
        <begin position="20"/>
        <end position="296"/>
    </location>
</feature>
<dbReference type="InterPro" id="IPR029058">
    <property type="entry name" value="AB_hydrolase_fold"/>
</dbReference>
<evidence type="ECO:0000313" key="3">
    <source>
        <dbReference type="WBParaSite" id="SMUV_0000027301-mRNA-1"/>
    </source>
</evidence>
<evidence type="ECO:0000256" key="1">
    <source>
        <dbReference type="SAM" id="SignalP"/>
    </source>
</evidence>
<dbReference type="PANTHER" id="PTHR32015:SF5">
    <property type="entry name" value="LIPASE RELATED"/>
    <property type="match status" value="1"/>
</dbReference>
<dbReference type="Gene3D" id="3.40.50.1820">
    <property type="entry name" value="alpha/beta hydrolase"/>
    <property type="match status" value="1"/>
</dbReference>
<protein>
    <submittedName>
        <fullName evidence="3">Lipase</fullName>
    </submittedName>
</protein>
<organism evidence="2 3">
    <name type="scientific">Syphacia muris</name>
    <dbReference type="NCBI Taxonomy" id="451379"/>
    <lineage>
        <taxon>Eukaryota</taxon>
        <taxon>Metazoa</taxon>
        <taxon>Ecdysozoa</taxon>
        <taxon>Nematoda</taxon>
        <taxon>Chromadorea</taxon>
        <taxon>Rhabditida</taxon>
        <taxon>Spirurina</taxon>
        <taxon>Oxyuridomorpha</taxon>
        <taxon>Oxyuroidea</taxon>
        <taxon>Oxyuridae</taxon>
        <taxon>Syphacia</taxon>
    </lineage>
</organism>
<dbReference type="InterPro" id="IPR002918">
    <property type="entry name" value="Lipase_EstA/Esterase_EstB"/>
</dbReference>
<dbReference type="AlphaFoldDB" id="A0A0N5A886"/>
<sequence length="296" mass="32637">MLKTALTFVVLLPFGLVVAEFSKDFQNWLDETYGLKFRSDLGARGSFGGKSERNETISNQPVVLVHGLSSTAGDNMLEMAKYLNKLGYKWSELYATTYGNGDQGNPLQWSQYTMQCFYVKQIRALIVAVRLYTGQPVDVIAYSLGVPISRKAILGGKCVDTQENLGGALTQHIDTFVGVAGPNHGISLQSGTINFSACSLGLLPICNPHTGLYSGLCPLESTFLKNINSYGKYEGKNIFSIYSRNDQLIGYSVCNRITAQIPGQNGEKIYDNKTHSLVFSDSYEVQRQMILNHLVI</sequence>
<name>A0A0N5A886_9BILA</name>
<accession>A0A0N5A886</accession>
<dbReference type="PANTHER" id="PTHR32015">
    <property type="entry name" value="FASTING INDUCED LIPASE"/>
    <property type="match status" value="1"/>
</dbReference>
<proteinExistence type="predicted"/>
<keyword evidence="1" id="KW-0732">Signal</keyword>
<dbReference type="WBParaSite" id="SMUV_0000027301-mRNA-1">
    <property type="protein sequence ID" value="SMUV_0000027301-mRNA-1"/>
    <property type="gene ID" value="SMUV_0000027301"/>
</dbReference>
<dbReference type="SUPFAM" id="SSF53474">
    <property type="entry name" value="alpha/beta-Hydrolases"/>
    <property type="match status" value="1"/>
</dbReference>
<keyword evidence="2" id="KW-1185">Reference proteome</keyword>
<dbReference type="GO" id="GO:0016042">
    <property type="term" value="P:lipid catabolic process"/>
    <property type="evidence" value="ECO:0007669"/>
    <property type="project" value="InterPro"/>
</dbReference>